<evidence type="ECO:0000313" key="12">
    <source>
        <dbReference type="EMBL" id="RKF70837.1"/>
    </source>
</evidence>
<dbReference type="CDD" id="cd03487">
    <property type="entry name" value="RT_Bac_retron_II"/>
    <property type="match status" value="1"/>
</dbReference>
<dbReference type="PROSITE" id="PS50878">
    <property type="entry name" value="RT_POL"/>
    <property type="match status" value="1"/>
</dbReference>
<sequence>MTLSIRRDILSWAIAVIQPATISDIYNFLTSVLKDKDAMPSRDAIVIEVLALIELNDIARVSQKPTRYSITAKGNNRLNKRLRHLRDRMRLFLLKNAYRGSLKQPSAIFDEETNDVSSFIRKAVEIKDAQRPNSSLVADQTAVWSLVSEQFSIGPNEVADGVPLIPTFYSFDANYFDGELRSVVDLSEAIGISIRLITSIVKNKQKHYRTFPVIKKSGGERVIDAPRTFLKVIQRWLSDFLLNKLPVHDFCFSYKKGQSIRHNAQIHVGKKFVLNIDVKDFFGSITKKMIFTALIENGFENKLAKIVSELCTYNDRLPQGAPSSPILSNSILYKMDCFLTEQGVLFDYNYSRYADDITISSNDRLTMELGRETIFRCLNESGFDINDGKTRVAATNSRQIVTGLVVNKKVQPTRAYRRKVRAMFDHAKKNPGSFTDRYNVLTGCFYYLASFGCISHSKINEYENTLSLLKELAKR</sequence>
<reference evidence="11 13" key="1">
    <citation type="submission" date="2017-08" db="EMBL/GenBank/DDBJ databases">
        <title>Comparative genomics of bacteria isolated from necrotic lesions of AOD affected trees.</title>
        <authorList>
            <person name="Doonan J."/>
            <person name="Denman S."/>
            <person name="Mcdonald J.E."/>
        </authorList>
    </citation>
    <scope>NUCLEOTIDE SEQUENCE [LARGE SCALE GENOMIC DNA]</scope>
    <source>
        <strain evidence="11 13">CIP 105588</strain>
    </source>
</reference>
<comment type="similarity">
    <text evidence="8">Belongs to the bacterial reverse transcriptase family.</text>
</comment>
<dbReference type="PRINTS" id="PR00866">
    <property type="entry name" value="RNADNAPOLMS"/>
</dbReference>
<keyword evidence="3" id="KW-0548">Nucleotidyltransferase</keyword>
<organism evidence="11 13">
    <name type="scientific">Rahnella variigena</name>
    <dbReference type="NCBI Taxonomy" id="574964"/>
    <lineage>
        <taxon>Bacteria</taxon>
        <taxon>Pseudomonadati</taxon>
        <taxon>Pseudomonadota</taxon>
        <taxon>Gammaproteobacteria</taxon>
        <taxon>Enterobacterales</taxon>
        <taxon>Yersiniaceae</taxon>
        <taxon>Rahnella</taxon>
    </lineage>
</organism>
<keyword evidence="13" id="KW-1185">Reference proteome</keyword>
<dbReference type="EMBL" id="NSDJ01000001">
    <property type="protein sequence ID" value="RKF66888.1"/>
    <property type="molecule type" value="Genomic_DNA"/>
</dbReference>
<dbReference type="Proteomes" id="UP000284853">
    <property type="component" value="Unassembled WGS sequence"/>
</dbReference>
<evidence type="ECO:0000256" key="6">
    <source>
        <dbReference type="ARBA" id="ARBA00022918"/>
    </source>
</evidence>
<evidence type="ECO:0000256" key="2">
    <source>
        <dbReference type="ARBA" id="ARBA00022679"/>
    </source>
</evidence>
<dbReference type="InterPro" id="IPR000123">
    <property type="entry name" value="Reverse_transcriptase_msDNA"/>
</dbReference>
<keyword evidence="4" id="KW-0479">Metal-binding</keyword>
<dbReference type="NCBIfam" id="NF038233">
    <property type="entry name" value="retron_St85_RT"/>
    <property type="match status" value="1"/>
</dbReference>
<dbReference type="InterPro" id="IPR043502">
    <property type="entry name" value="DNA/RNA_pol_sf"/>
</dbReference>
<evidence type="ECO:0000256" key="5">
    <source>
        <dbReference type="ARBA" id="ARBA00022842"/>
    </source>
</evidence>
<dbReference type="Pfam" id="PF00078">
    <property type="entry name" value="RVT_1"/>
    <property type="match status" value="1"/>
</dbReference>
<protein>
    <recommendedName>
        <fullName evidence="1">RNA-directed DNA polymerase</fullName>
        <ecNumber evidence="1">2.7.7.49</ecNumber>
    </recommendedName>
</protein>
<dbReference type="PANTHER" id="PTHR34047:SF7">
    <property type="entry name" value="RNA-DIRECTED DNA POLYMERASE"/>
    <property type="match status" value="1"/>
</dbReference>
<evidence type="ECO:0000256" key="9">
    <source>
        <dbReference type="ARBA" id="ARBA00048173"/>
    </source>
</evidence>
<feature type="domain" description="Reverse transcriptase" evidence="10">
    <location>
        <begin position="194"/>
        <end position="406"/>
    </location>
</feature>
<evidence type="ECO:0000256" key="1">
    <source>
        <dbReference type="ARBA" id="ARBA00012493"/>
    </source>
</evidence>
<keyword evidence="6" id="KW-0695">RNA-directed DNA polymerase</keyword>
<dbReference type="PANTHER" id="PTHR34047">
    <property type="entry name" value="NUCLEAR INTRON MATURASE 1, MITOCHONDRIAL-RELATED"/>
    <property type="match status" value="1"/>
</dbReference>
<evidence type="ECO:0000313" key="13">
    <source>
        <dbReference type="Proteomes" id="UP000284853"/>
    </source>
</evidence>
<dbReference type="InterPro" id="IPR043128">
    <property type="entry name" value="Rev_trsase/Diguanyl_cyclase"/>
</dbReference>
<gene>
    <name evidence="11" type="ORF">CKQ54_00085</name>
    <name evidence="12" type="ORF">CKQ54_21840</name>
</gene>
<keyword evidence="2" id="KW-0808">Transferase</keyword>
<evidence type="ECO:0000256" key="8">
    <source>
        <dbReference type="ARBA" id="ARBA00034120"/>
    </source>
</evidence>
<evidence type="ECO:0000256" key="3">
    <source>
        <dbReference type="ARBA" id="ARBA00022695"/>
    </source>
</evidence>
<comment type="caution">
    <text evidence="11">The sequence shown here is derived from an EMBL/GenBank/DDBJ whole genome shotgun (WGS) entry which is preliminary data.</text>
</comment>
<dbReference type="EC" id="2.7.7.49" evidence="1"/>
<accession>A0ABX9PQG3</accession>
<name>A0ABX9PQG3_9GAMM</name>
<dbReference type="Gene3D" id="3.30.70.270">
    <property type="match status" value="1"/>
</dbReference>
<dbReference type="SUPFAM" id="SSF56672">
    <property type="entry name" value="DNA/RNA polymerases"/>
    <property type="match status" value="1"/>
</dbReference>
<keyword evidence="5" id="KW-0460">Magnesium</keyword>
<dbReference type="GeneID" id="302711450"/>
<dbReference type="InterPro" id="IPR000477">
    <property type="entry name" value="RT_dom"/>
</dbReference>
<dbReference type="EMBL" id="NSDJ01000001">
    <property type="protein sequence ID" value="RKF70837.1"/>
    <property type="molecule type" value="Genomic_DNA"/>
</dbReference>
<keyword evidence="7" id="KW-0051">Antiviral defense</keyword>
<comment type="catalytic activity">
    <reaction evidence="9">
        <text>DNA(n) + a 2'-deoxyribonucleoside 5'-triphosphate = DNA(n+1) + diphosphate</text>
        <dbReference type="Rhea" id="RHEA:22508"/>
        <dbReference type="Rhea" id="RHEA-COMP:17339"/>
        <dbReference type="Rhea" id="RHEA-COMP:17340"/>
        <dbReference type="ChEBI" id="CHEBI:33019"/>
        <dbReference type="ChEBI" id="CHEBI:61560"/>
        <dbReference type="ChEBI" id="CHEBI:173112"/>
        <dbReference type="EC" id="2.7.7.49"/>
    </reaction>
</comment>
<dbReference type="Gene3D" id="3.10.10.10">
    <property type="entry name" value="HIV Type 1 Reverse Transcriptase, subunit A, domain 1"/>
    <property type="match status" value="1"/>
</dbReference>
<evidence type="ECO:0000259" key="10">
    <source>
        <dbReference type="PROSITE" id="PS50878"/>
    </source>
</evidence>
<dbReference type="RefSeq" id="WP_120163741.1">
    <property type="nucleotide sequence ID" value="NZ_NSDJ01000001.1"/>
</dbReference>
<dbReference type="InterPro" id="IPR051083">
    <property type="entry name" value="GrpII_Intron_Splice-Mob/Def"/>
</dbReference>
<proteinExistence type="inferred from homology"/>
<evidence type="ECO:0000256" key="4">
    <source>
        <dbReference type="ARBA" id="ARBA00022723"/>
    </source>
</evidence>
<evidence type="ECO:0000256" key="7">
    <source>
        <dbReference type="ARBA" id="ARBA00023118"/>
    </source>
</evidence>
<evidence type="ECO:0000313" key="11">
    <source>
        <dbReference type="EMBL" id="RKF66888.1"/>
    </source>
</evidence>